<dbReference type="EMBL" id="BMJQ01000011">
    <property type="protein sequence ID" value="GGF30840.1"/>
    <property type="molecule type" value="Genomic_DNA"/>
</dbReference>
<protein>
    <submittedName>
        <fullName evidence="1">Uncharacterized protein</fullName>
    </submittedName>
</protein>
<dbReference type="AlphaFoldDB" id="A0A8J2YX93"/>
<keyword evidence="2" id="KW-1185">Reference proteome</keyword>
<accession>A0A8J2YX93</accession>
<organism evidence="1 2">
    <name type="scientific">Aliidongia dinghuensis</name>
    <dbReference type="NCBI Taxonomy" id="1867774"/>
    <lineage>
        <taxon>Bacteria</taxon>
        <taxon>Pseudomonadati</taxon>
        <taxon>Pseudomonadota</taxon>
        <taxon>Alphaproteobacteria</taxon>
        <taxon>Rhodospirillales</taxon>
        <taxon>Dongiaceae</taxon>
        <taxon>Aliidongia</taxon>
    </lineage>
</organism>
<evidence type="ECO:0000313" key="1">
    <source>
        <dbReference type="EMBL" id="GGF30840.1"/>
    </source>
</evidence>
<dbReference type="RefSeq" id="WP_189049253.1">
    <property type="nucleotide sequence ID" value="NZ_BMJQ01000011.1"/>
</dbReference>
<sequence length="67" mass="6927">MAKRQRTDRVRRCAIVTEDGAGHWVTRGVAGPIAGSSADSAQAAILRALYGRGAVGAVVLLPPKGRS</sequence>
<comment type="caution">
    <text evidence="1">The sequence shown here is derived from an EMBL/GenBank/DDBJ whole genome shotgun (WGS) entry which is preliminary data.</text>
</comment>
<dbReference type="Proteomes" id="UP000646365">
    <property type="component" value="Unassembled WGS sequence"/>
</dbReference>
<gene>
    <name evidence="1" type="ORF">GCM10011611_41140</name>
</gene>
<reference evidence="1" key="1">
    <citation type="journal article" date="2014" name="Int. J. Syst. Evol. Microbiol.">
        <title>Complete genome sequence of Corynebacterium casei LMG S-19264T (=DSM 44701T), isolated from a smear-ripened cheese.</title>
        <authorList>
            <consortium name="US DOE Joint Genome Institute (JGI-PGF)"/>
            <person name="Walter F."/>
            <person name="Albersmeier A."/>
            <person name="Kalinowski J."/>
            <person name="Ruckert C."/>
        </authorList>
    </citation>
    <scope>NUCLEOTIDE SEQUENCE</scope>
    <source>
        <strain evidence="1">CGMCC 1.15725</strain>
    </source>
</reference>
<proteinExistence type="predicted"/>
<evidence type="ECO:0000313" key="2">
    <source>
        <dbReference type="Proteomes" id="UP000646365"/>
    </source>
</evidence>
<name>A0A8J2YX93_9PROT</name>
<reference evidence="1" key="2">
    <citation type="submission" date="2020-09" db="EMBL/GenBank/DDBJ databases">
        <authorList>
            <person name="Sun Q."/>
            <person name="Zhou Y."/>
        </authorList>
    </citation>
    <scope>NUCLEOTIDE SEQUENCE</scope>
    <source>
        <strain evidence="1">CGMCC 1.15725</strain>
    </source>
</reference>